<evidence type="ECO:0008006" key="4">
    <source>
        <dbReference type="Google" id="ProtNLM"/>
    </source>
</evidence>
<reference evidence="2 3" key="1">
    <citation type="journal article" date="2017" name="G3 (Bethesda)">
        <title>First Draft Genome Sequence of the Pathogenic Fungus Lomentospora prolificans (Formerly Scedosporium prolificans).</title>
        <authorList>
            <person name="Luo R."/>
            <person name="Zimin A."/>
            <person name="Workman R."/>
            <person name="Fan Y."/>
            <person name="Pertea G."/>
            <person name="Grossman N."/>
            <person name="Wear M.P."/>
            <person name="Jia B."/>
            <person name="Miller H."/>
            <person name="Casadevall A."/>
            <person name="Timp W."/>
            <person name="Zhang S.X."/>
            <person name="Salzberg S.L."/>
        </authorList>
    </citation>
    <scope>NUCLEOTIDE SEQUENCE [LARGE SCALE GENOMIC DNA]</scope>
    <source>
        <strain evidence="2 3">JHH-5317</strain>
    </source>
</reference>
<accession>A0A2N3NJW6</accession>
<dbReference type="HAMAP" id="MF_00055">
    <property type="entry name" value="MEMO1"/>
    <property type="match status" value="1"/>
</dbReference>
<dbReference type="PANTHER" id="PTHR11060">
    <property type="entry name" value="PROTEIN MEMO1"/>
    <property type="match status" value="1"/>
</dbReference>
<dbReference type="AlphaFoldDB" id="A0A2N3NJW6"/>
<dbReference type="InParanoid" id="A0A2N3NJW6"/>
<dbReference type="PANTHER" id="PTHR11060:SF0">
    <property type="entry name" value="PROTEIN MEMO1"/>
    <property type="match status" value="1"/>
</dbReference>
<dbReference type="InterPro" id="IPR002737">
    <property type="entry name" value="MEMO1_fam"/>
</dbReference>
<dbReference type="Pfam" id="PF01875">
    <property type="entry name" value="Memo"/>
    <property type="match status" value="1"/>
</dbReference>
<gene>
    <name evidence="2" type="ORF">jhhlp_000947</name>
</gene>
<dbReference type="STRING" id="41688.A0A2N3NJW6"/>
<dbReference type="CDD" id="cd07361">
    <property type="entry name" value="MEMO_like"/>
    <property type="match status" value="1"/>
</dbReference>
<keyword evidence="3" id="KW-1185">Reference proteome</keyword>
<dbReference type="NCBIfam" id="TIGR04336">
    <property type="entry name" value="AmmeMemoSam_B"/>
    <property type="match status" value="1"/>
</dbReference>
<comment type="similarity">
    <text evidence="1">Belongs to the MEMO1 family.</text>
</comment>
<proteinExistence type="inferred from homology"/>
<evidence type="ECO:0000313" key="3">
    <source>
        <dbReference type="Proteomes" id="UP000233524"/>
    </source>
</evidence>
<name>A0A2N3NJW6_9PEZI</name>
<dbReference type="Gene3D" id="3.40.830.10">
    <property type="entry name" value="LigB-like"/>
    <property type="match status" value="1"/>
</dbReference>
<dbReference type="EMBL" id="NLAX01000003">
    <property type="protein sequence ID" value="PKS12739.1"/>
    <property type="molecule type" value="Genomic_DNA"/>
</dbReference>
<evidence type="ECO:0000313" key="2">
    <source>
        <dbReference type="EMBL" id="PKS12739.1"/>
    </source>
</evidence>
<organism evidence="2 3">
    <name type="scientific">Lomentospora prolificans</name>
    <dbReference type="NCBI Taxonomy" id="41688"/>
    <lineage>
        <taxon>Eukaryota</taxon>
        <taxon>Fungi</taxon>
        <taxon>Dikarya</taxon>
        <taxon>Ascomycota</taxon>
        <taxon>Pezizomycotina</taxon>
        <taxon>Sordariomycetes</taxon>
        <taxon>Hypocreomycetidae</taxon>
        <taxon>Microascales</taxon>
        <taxon>Microascaceae</taxon>
        <taxon>Lomentospora</taxon>
    </lineage>
</organism>
<dbReference type="VEuPathDB" id="FungiDB:jhhlp_000947"/>
<dbReference type="OrthoDB" id="417112at2759"/>
<sequence>MSADRARPASHADSWYKGDPTMLSDELEENLDEVPKSLHDSDLPIPGARVIIAPALLLIDWWRFGRLTSLLRDSHAGYEYSGRCAAWAYKCLDLSKAKRVFVLGPSHTYYLDGCAVTTCSKYETPFGDLVVDKNTLAKIKSDSDFKDIPFRNDVSEHSLEMHLPYIYKRMEQTFSSPDKFPAIVPLLIGDNDKQEEKEVGKLLAPYLADPENAFVVSSDFCHWGRRFDYAVYSPTADVGSLKMLSRSERKVNGRPIHETIKMVDQLAMDAIETGRHDNFFDNLRQTKNTVCGRHPIGVIMAALEEVGKQRGEEGKYKFKFVQYQRSGLVEEPSHSSVSYGSAYAIV</sequence>
<dbReference type="Proteomes" id="UP000233524">
    <property type="component" value="Unassembled WGS sequence"/>
</dbReference>
<protein>
    <recommendedName>
        <fullName evidence="4">MEMO1 family protein</fullName>
    </recommendedName>
</protein>
<evidence type="ECO:0000256" key="1">
    <source>
        <dbReference type="ARBA" id="ARBA00006315"/>
    </source>
</evidence>
<comment type="caution">
    <text evidence="2">The sequence shown here is derived from an EMBL/GenBank/DDBJ whole genome shotgun (WGS) entry which is preliminary data.</text>
</comment>
<dbReference type="FunCoup" id="A0A2N3NJW6">
    <property type="interactions" value="508"/>
</dbReference>